<gene>
    <name evidence="2" type="ORF">C2G38_791341</name>
</gene>
<dbReference type="AlphaFoldDB" id="A0A397VMR3"/>
<dbReference type="InterPro" id="IPR000719">
    <property type="entry name" value="Prot_kinase_dom"/>
</dbReference>
<accession>A0A397VMR3</accession>
<dbReference type="STRING" id="44941.A0A397VMR3"/>
<organism evidence="2 3">
    <name type="scientific">Gigaspora rosea</name>
    <dbReference type="NCBI Taxonomy" id="44941"/>
    <lineage>
        <taxon>Eukaryota</taxon>
        <taxon>Fungi</taxon>
        <taxon>Fungi incertae sedis</taxon>
        <taxon>Mucoromycota</taxon>
        <taxon>Glomeromycotina</taxon>
        <taxon>Glomeromycetes</taxon>
        <taxon>Diversisporales</taxon>
        <taxon>Gigasporaceae</taxon>
        <taxon>Gigaspora</taxon>
    </lineage>
</organism>
<name>A0A397VMR3_9GLOM</name>
<dbReference type="OrthoDB" id="5979581at2759"/>
<feature type="domain" description="Protein kinase" evidence="1">
    <location>
        <begin position="352"/>
        <end position="623"/>
    </location>
</feature>
<sequence length="664" mass="77301">MATWLDSIIRTIETKIRNIDDDRNNDMEGRNFYFPGWAWMGKGKTISEQRIIAEFKQSRKKSCGVNLITLYGSQKSDFFIEELKKYQLDNIVYGITQNEITDPYIMVVPDKFGDSRKEEYGKCKSCNYDNTSPAWCQSCDPWKTTQGWTSKNEELDKLIKEYQINATKYEEVIEWIPFNKLIDIKEMKKEYEPIKLQEIQETKEESNQIFTATLKDGIRTIKGKSGEYEQLRIEARVNLMKFQANALDFLEKFKNLMERKEFKLYGITQNMETNQYMIVLDYYNNKRNEKNEYCTTCRRYNTSPAWCQLCDPPKITQQQLSSDEIIDDCIKTFQLQATAYEKVIEWIPFNKLTNIHKIGEGGFGTVFLAIWSDGKRLIEIKERSRRPTYLVALKVLPGSKVNASNFLNEFENHMRCRLEGSELEIYGLTQNEEKEYLMVLQYANRGNLHEFLAQNFSDSEFTWEKKLEQLKCISYDLHRIHQAGFTHGDFHSGNILLNQNLDGKIKSYIADLGLSRKKNDLSKEVYGVMPYVAPEVLLGESLTQAADIYGFGVIMAEMSTGQRPFEGHEFNTKLSTKICKGLRPEFASGTPDCYVELANKCMHSDPKERPKAISVWDMLETWMKDSEIREQFSNADKKANKLPIVLQKNPDKMYTSQAIETLKI</sequence>
<dbReference type="InterPro" id="IPR001245">
    <property type="entry name" value="Ser-Thr/Tyr_kinase_cat_dom"/>
</dbReference>
<keyword evidence="3" id="KW-1185">Reference proteome</keyword>
<dbReference type="Gene3D" id="1.10.510.10">
    <property type="entry name" value="Transferase(Phosphotransferase) domain 1"/>
    <property type="match status" value="1"/>
</dbReference>
<keyword evidence="2" id="KW-0808">Transferase</keyword>
<evidence type="ECO:0000313" key="2">
    <source>
        <dbReference type="EMBL" id="RIB23770.1"/>
    </source>
</evidence>
<dbReference type="EMBL" id="QKWP01000244">
    <property type="protein sequence ID" value="RIB23770.1"/>
    <property type="molecule type" value="Genomic_DNA"/>
</dbReference>
<reference evidence="2 3" key="1">
    <citation type="submission" date="2018-06" db="EMBL/GenBank/DDBJ databases">
        <title>Comparative genomics reveals the genomic features of Rhizophagus irregularis, R. cerebriforme, R. diaphanum and Gigaspora rosea, and their symbiotic lifestyle signature.</title>
        <authorList>
            <person name="Morin E."/>
            <person name="San Clemente H."/>
            <person name="Chen E.C.H."/>
            <person name="De La Providencia I."/>
            <person name="Hainaut M."/>
            <person name="Kuo A."/>
            <person name="Kohler A."/>
            <person name="Murat C."/>
            <person name="Tang N."/>
            <person name="Roy S."/>
            <person name="Loubradou J."/>
            <person name="Henrissat B."/>
            <person name="Grigoriev I.V."/>
            <person name="Corradi N."/>
            <person name="Roux C."/>
            <person name="Martin F.M."/>
        </authorList>
    </citation>
    <scope>NUCLEOTIDE SEQUENCE [LARGE SCALE GENOMIC DNA]</scope>
    <source>
        <strain evidence="2 3">DAOM 194757</strain>
    </source>
</reference>
<dbReference type="PROSITE" id="PS50011">
    <property type="entry name" value="PROTEIN_KINASE_DOM"/>
    <property type="match status" value="1"/>
</dbReference>
<dbReference type="Pfam" id="PF07714">
    <property type="entry name" value="PK_Tyr_Ser-Thr"/>
    <property type="match status" value="1"/>
</dbReference>
<evidence type="ECO:0000313" key="3">
    <source>
        <dbReference type="Proteomes" id="UP000266673"/>
    </source>
</evidence>
<evidence type="ECO:0000259" key="1">
    <source>
        <dbReference type="PROSITE" id="PS50011"/>
    </source>
</evidence>
<keyword evidence="2" id="KW-0418">Kinase</keyword>
<dbReference type="GO" id="GO:0004674">
    <property type="term" value="F:protein serine/threonine kinase activity"/>
    <property type="evidence" value="ECO:0007669"/>
    <property type="project" value="TreeGrafter"/>
</dbReference>
<dbReference type="SUPFAM" id="SSF56112">
    <property type="entry name" value="Protein kinase-like (PK-like)"/>
    <property type="match status" value="1"/>
</dbReference>
<dbReference type="InterPro" id="IPR011009">
    <property type="entry name" value="Kinase-like_dom_sf"/>
</dbReference>
<dbReference type="GO" id="GO:0005524">
    <property type="term" value="F:ATP binding"/>
    <property type="evidence" value="ECO:0007669"/>
    <property type="project" value="InterPro"/>
</dbReference>
<dbReference type="Proteomes" id="UP000266673">
    <property type="component" value="Unassembled WGS sequence"/>
</dbReference>
<proteinExistence type="predicted"/>
<dbReference type="PANTHER" id="PTHR44329">
    <property type="entry name" value="SERINE/THREONINE-PROTEIN KINASE TNNI3K-RELATED"/>
    <property type="match status" value="1"/>
</dbReference>
<comment type="caution">
    <text evidence="2">The sequence shown here is derived from an EMBL/GenBank/DDBJ whole genome shotgun (WGS) entry which is preliminary data.</text>
</comment>
<dbReference type="InterPro" id="IPR051681">
    <property type="entry name" value="Ser/Thr_Kinases-Pseudokinases"/>
</dbReference>
<protein>
    <submittedName>
        <fullName evidence="2">Kinase-like domain-containing protein</fullName>
    </submittedName>
</protein>